<evidence type="ECO:0000313" key="1">
    <source>
        <dbReference type="EMBL" id="KAJ8128717.1"/>
    </source>
</evidence>
<name>A0ACC2JN12_9PEZI</name>
<sequence length="76" mass="8333">MTLSSLGNYAKPENGAQKKSNEALSRDFGLVLSGTIDWTPTIYFPSSAIVFTDKTLFYLNLGGYFHHNLGSLLDST</sequence>
<dbReference type="Proteomes" id="UP001153332">
    <property type="component" value="Unassembled WGS sequence"/>
</dbReference>
<accession>A0ACC2JN12</accession>
<organism evidence="1 2">
    <name type="scientific">Lasiodiplodia mahajangana</name>
    <dbReference type="NCBI Taxonomy" id="1108764"/>
    <lineage>
        <taxon>Eukaryota</taxon>
        <taxon>Fungi</taxon>
        <taxon>Dikarya</taxon>
        <taxon>Ascomycota</taxon>
        <taxon>Pezizomycotina</taxon>
        <taxon>Dothideomycetes</taxon>
        <taxon>Dothideomycetes incertae sedis</taxon>
        <taxon>Botryosphaeriales</taxon>
        <taxon>Botryosphaeriaceae</taxon>
        <taxon>Lasiodiplodia</taxon>
    </lineage>
</organism>
<gene>
    <name evidence="1" type="ORF">O1611_g4917</name>
</gene>
<keyword evidence="2" id="KW-1185">Reference proteome</keyword>
<protein>
    <submittedName>
        <fullName evidence="1">Uncharacterized protein</fullName>
    </submittedName>
</protein>
<dbReference type="EMBL" id="JAPUUL010000983">
    <property type="protein sequence ID" value="KAJ8128717.1"/>
    <property type="molecule type" value="Genomic_DNA"/>
</dbReference>
<reference evidence="1" key="1">
    <citation type="submission" date="2022-12" db="EMBL/GenBank/DDBJ databases">
        <title>Genome Sequence of Lasiodiplodia mahajangana.</title>
        <authorList>
            <person name="Buettner E."/>
        </authorList>
    </citation>
    <scope>NUCLEOTIDE SEQUENCE</scope>
    <source>
        <strain evidence="1">VT137</strain>
    </source>
</reference>
<proteinExistence type="predicted"/>
<comment type="caution">
    <text evidence="1">The sequence shown here is derived from an EMBL/GenBank/DDBJ whole genome shotgun (WGS) entry which is preliminary data.</text>
</comment>
<evidence type="ECO:0000313" key="2">
    <source>
        <dbReference type="Proteomes" id="UP001153332"/>
    </source>
</evidence>